<evidence type="ECO:0000256" key="2">
    <source>
        <dbReference type="PROSITE-ProRule" id="PRU01091"/>
    </source>
</evidence>
<dbReference type="CDD" id="cd00383">
    <property type="entry name" value="trans_reg_C"/>
    <property type="match status" value="1"/>
</dbReference>
<feature type="compositionally biased region" description="Polar residues" evidence="3">
    <location>
        <begin position="128"/>
        <end position="143"/>
    </location>
</feature>
<dbReference type="SMART" id="SM00862">
    <property type="entry name" value="Trans_reg_C"/>
    <property type="match status" value="1"/>
</dbReference>
<evidence type="ECO:0000256" key="1">
    <source>
        <dbReference type="ARBA" id="ARBA00023125"/>
    </source>
</evidence>
<dbReference type="InterPro" id="IPR001867">
    <property type="entry name" value="OmpR/PhoB-type_DNA-bd"/>
</dbReference>
<dbReference type="Gene3D" id="1.10.10.10">
    <property type="entry name" value="Winged helix-like DNA-binding domain superfamily/Winged helix DNA-binding domain"/>
    <property type="match status" value="1"/>
</dbReference>
<dbReference type="GO" id="GO:0000160">
    <property type="term" value="P:phosphorelay signal transduction system"/>
    <property type="evidence" value="ECO:0007669"/>
    <property type="project" value="InterPro"/>
</dbReference>
<protein>
    <submittedName>
        <fullName evidence="6">CadC family transcriptional regulator</fullName>
    </submittedName>
    <submittedName>
        <fullName evidence="7">Winged helix-turn-helix domain-containing protein</fullName>
    </submittedName>
</protein>
<dbReference type="EMBL" id="ABBJDF010000022">
    <property type="protein sequence ID" value="EHT9940569.1"/>
    <property type="molecule type" value="Genomic_DNA"/>
</dbReference>
<sequence>MSIVVNNWRMDSSLNALIHCETGETRRLGEYHFILLETLAKNADVVLSRSFLMTAVWKNRIVGGNSLPTAVHALRVAIDDDGKQQEIIKTIPKKGYLFNKNYLSEDIDHNINVVDGIASDETKESAVLSANSVPEESASTNQGVPKKPSTPLLNNELEKPADAKSHPYRAVLITLPVIIIALLLFVLMSDFKTSSVTKTEETPQLVKENLESASHVTVYHLYDPDEKKTSPSLFSQHILPGVQQINQLLVTHNVSMDLYYRVSLNKFALDIVLSNQCNDSWQLALNFSSWLNKDNEMNSVLIKEVEKMLNEMPKCK</sequence>
<evidence type="ECO:0000313" key="8">
    <source>
        <dbReference type="Proteomes" id="UP000263627"/>
    </source>
</evidence>
<feature type="DNA-binding region" description="OmpR/PhoB-type" evidence="2">
    <location>
        <begin position="1"/>
        <end position="100"/>
    </location>
</feature>
<dbReference type="GO" id="GO:0003677">
    <property type="term" value="F:DNA binding"/>
    <property type="evidence" value="ECO:0007669"/>
    <property type="project" value="UniProtKB-UniRule"/>
</dbReference>
<organism evidence="7">
    <name type="scientific">Citrobacter freundii</name>
    <dbReference type="NCBI Taxonomy" id="546"/>
    <lineage>
        <taxon>Bacteria</taxon>
        <taxon>Pseudomonadati</taxon>
        <taxon>Pseudomonadota</taxon>
        <taxon>Gammaproteobacteria</taxon>
        <taxon>Enterobacterales</taxon>
        <taxon>Enterobacteriaceae</taxon>
        <taxon>Citrobacter</taxon>
        <taxon>Citrobacter freundii complex</taxon>
    </lineage>
</organism>
<dbReference type="RefSeq" id="WP_003843800.1">
    <property type="nucleotide sequence ID" value="NZ_BQGP01000015.1"/>
</dbReference>
<dbReference type="Pfam" id="PF00486">
    <property type="entry name" value="Trans_reg_C"/>
    <property type="match status" value="1"/>
</dbReference>
<proteinExistence type="predicted"/>
<feature type="region of interest" description="Disordered" evidence="3">
    <location>
        <begin position="125"/>
        <end position="155"/>
    </location>
</feature>
<evidence type="ECO:0000313" key="7">
    <source>
        <dbReference type="EMBL" id="EHT9940569.1"/>
    </source>
</evidence>
<dbReference type="Proteomes" id="UP000263627">
    <property type="component" value="Chromosome"/>
</dbReference>
<dbReference type="InterPro" id="IPR036388">
    <property type="entry name" value="WH-like_DNA-bd_sf"/>
</dbReference>
<dbReference type="GO" id="GO:0006355">
    <property type="term" value="P:regulation of DNA-templated transcription"/>
    <property type="evidence" value="ECO:0007669"/>
    <property type="project" value="InterPro"/>
</dbReference>
<dbReference type="GeneID" id="87002556"/>
<keyword evidence="1 2" id="KW-0238">DNA-binding</keyword>
<keyword evidence="4" id="KW-0472">Membrane</keyword>
<reference evidence="6 8" key="1">
    <citation type="submission" date="2018-09" db="EMBL/GenBank/DDBJ databases">
        <title>Whole genome sequencing of Citrobacter freundii AR_0116.</title>
        <authorList>
            <person name="Conlan S."/>
            <person name="Thomas P.J."/>
            <person name="Mullikin J."/>
            <person name="Frank K.M."/>
            <person name="Segre J.A."/>
        </authorList>
    </citation>
    <scope>NUCLEOTIDE SEQUENCE [LARGE SCALE GENOMIC DNA]</scope>
    <source>
        <strain evidence="6 8">AR_0116</strain>
    </source>
</reference>
<accession>A0A0D7LDP4</accession>
<evidence type="ECO:0000259" key="5">
    <source>
        <dbReference type="PROSITE" id="PS51755"/>
    </source>
</evidence>
<name>A0A0D7LDP4_CITFR</name>
<reference evidence="7" key="2">
    <citation type="submission" date="2021-07" db="EMBL/GenBank/DDBJ databases">
        <authorList>
            <consortium name="Clinical and Environmental Microbiology Branch: Whole genome sequencing antimicrobial resistance pathogens in the healthcare setting"/>
        </authorList>
    </citation>
    <scope>NUCLEOTIDE SEQUENCE</scope>
    <source>
        <strain evidence="7">2021DK-00049</strain>
    </source>
</reference>
<dbReference type="OrthoDB" id="799930at2"/>
<dbReference type="EMBL" id="CP032184">
    <property type="protein sequence ID" value="AXZ46873.1"/>
    <property type="molecule type" value="Genomic_DNA"/>
</dbReference>
<evidence type="ECO:0000256" key="3">
    <source>
        <dbReference type="SAM" id="MobiDB-lite"/>
    </source>
</evidence>
<dbReference type="InterPro" id="IPR016032">
    <property type="entry name" value="Sig_transdc_resp-reg_C-effctor"/>
</dbReference>
<keyword evidence="4" id="KW-1133">Transmembrane helix</keyword>
<dbReference type="SUPFAM" id="SSF46894">
    <property type="entry name" value="C-terminal effector domain of the bipartite response regulators"/>
    <property type="match status" value="1"/>
</dbReference>
<keyword evidence="4" id="KW-0812">Transmembrane</keyword>
<evidence type="ECO:0000313" key="6">
    <source>
        <dbReference type="EMBL" id="AXZ46873.1"/>
    </source>
</evidence>
<feature type="domain" description="OmpR/PhoB-type" evidence="5">
    <location>
        <begin position="1"/>
        <end position="100"/>
    </location>
</feature>
<dbReference type="PROSITE" id="PS51755">
    <property type="entry name" value="OMPR_PHOB"/>
    <property type="match status" value="1"/>
</dbReference>
<evidence type="ECO:0000256" key="4">
    <source>
        <dbReference type="SAM" id="Phobius"/>
    </source>
</evidence>
<gene>
    <name evidence="6" type="ORF">AM363_07860</name>
    <name evidence="7" type="ORF">KY227_003681</name>
</gene>
<feature type="transmembrane region" description="Helical" evidence="4">
    <location>
        <begin position="168"/>
        <end position="188"/>
    </location>
</feature>
<dbReference type="AlphaFoldDB" id="A0A0D7LDP4"/>